<evidence type="ECO:0000313" key="8">
    <source>
        <dbReference type="EMBL" id="XDQ28944.1"/>
    </source>
</evidence>
<reference evidence="8" key="1">
    <citation type="submission" date="2024-07" db="EMBL/GenBank/DDBJ databases">
        <authorList>
            <person name="Yu S.T."/>
        </authorList>
    </citation>
    <scope>NUCLEOTIDE SEQUENCE</scope>
    <source>
        <strain evidence="8">R21</strain>
    </source>
</reference>
<comment type="subcellular location">
    <subcellularLocation>
        <location evidence="6">Cell membrane</location>
        <topology evidence="6">Multi-pass membrane protein</topology>
    </subcellularLocation>
    <subcellularLocation>
        <location evidence="1">Membrane</location>
        <topology evidence="1">Multi-pass membrane protein</topology>
    </subcellularLocation>
</comment>
<evidence type="ECO:0000256" key="1">
    <source>
        <dbReference type="ARBA" id="ARBA00004141"/>
    </source>
</evidence>
<evidence type="ECO:0000259" key="7">
    <source>
        <dbReference type="PROSITE" id="PS51012"/>
    </source>
</evidence>
<gene>
    <name evidence="8" type="ORF">AB5J56_31555</name>
</gene>
<dbReference type="GO" id="GO:0043190">
    <property type="term" value="C:ATP-binding cassette (ABC) transporter complex"/>
    <property type="evidence" value="ECO:0007669"/>
    <property type="project" value="InterPro"/>
</dbReference>
<feature type="transmembrane region" description="Helical" evidence="6">
    <location>
        <begin position="254"/>
        <end position="274"/>
    </location>
</feature>
<dbReference type="GO" id="GO:0140359">
    <property type="term" value="F:ABC-type transporter activity"/>
    <property type="evidence" value="ECO:0007669"/>
    <property type="project" value="InterPro"/>
</dbReference>
<organism evidence="8">
    <name type="scientific">Streptomyces sp. R21</name>
    <dbReference type="NCBI Taxonomy" id="3238627"/>
    <lineage>
        <taxon>Bacteria</taxon>
        <taxon>Bacillati</taxon>
        <taxon>Actinomycetota</taxon>
        <taxon>Actinomycetes</taxon>
        <taxon>Kitasatosporales</taxon>
        <taxon>Streptomycetaceae</taxon>
        <taxon>Streptomyces</taxon>
    </lineage>
</organism>
<evidence type="ECO:0000256" key="2">
    <source>
        <dbReference type="ARBA" id="ARBA00022692"/>
    </source>
</evidence>
<feature type="transmembrane region" description="Helical" evidence="6">
    <location>
        <begin position="45"/>
        <end position="73"/>
    </location>
</feature>
<protein>
    <recommendedName>
        <fullName evidence="6">Transport permease protein</fullName>
    </recommendedName>
</protein>
<keyword evidence="6" id="KW-0813">Transport</keyword>
<feature type="domain" description="ABC transmembrane type-2" evidence="7">
    <location>
        <begin position="44"/>
        <end position="280"/>
    </location>
</feature>
<evidence type="ECO:0000256" key="4">
    <source>
        <dbReference type="ARBA" id="ARBA00023136"/>
    </source>
</evidence>
<keyword evidence="4 6" id="KW-0472">Membrane</keyword>
<dbReference type="PANTHER" id="PTHR43229:SF2">
    <property type="entry name" value="NODULATION PROTEIN J"/>
    <property type="match status" value="1"/>
</dbReference>
<dbReference type="AlphaFoldDB" id="A0AB39PEP6"/>
<evidence type="ECO:0000256" key="3">
    <source>
        <dbReference type="ARBA" id="ARBA00022989"/>
    </source>
</evidence>
<accession>A0AB39PEP6</accession>
<keyword evidence="3 6" id="KW-1133">Transmembrane helix</keyword>
<evidence type="ECO:0000256" key="6">
    <source>
        <dbReference type="RuleBase" id="RU361157"/>
    </source>
</evidence>
<dbReference type="PIRSF" id="PIRSF006648">
    <property type="entry name" value="DrrB"/>
    <property type="match status" value="1"/>
</dbReference>
<keyword evidence="2 6" id="KW-0812">Transmembrane</keyword>
<dbReference type="RefSeq" id="WP_369237466.1">
    <property type="nucleotide sequence ID" value="NZ_CP163435.1"/>
</dbReference>
<dbReference type="EMBL" id="CP163435">
    <property type="protein sequence ID" value="XDQ28944.1"/>
    <property type="molecule type" value="Genomic_DNA"/>
</dbReference>
<feature type="transmembrane region" description="Helical" evidence="6">
    <location>
        <begin position="79"/>
        <end position="101"/>
    </location>
</feature>
<dbReference type="InterPro" id="IPR000412">
    <property type="entry name" value="ABC_2_transport"/>
</dbReference>
<dbReference type="InterPro" id="IPR013525">
    <property type="entry name" value="ABC2_TM"/>
</dbReference>
<feature type="transmembrane region" description="Helical" evidence="6">
    <location>
        <begin position="122"/>
        <end position="148"/>
    </location>
</feature>
<comment type="similarity">
    <text evidence="6">Belongs to the ABC-2 integral membrane protein family.</text>
</comment>
<dbReference type="InterPro" id="IPR051784">
    <property type="entry name" value="Nod_factor_ABC_transporter"/>
</dbReference>
<sequence length="282" mass="30226">MSAVSTVTTATDVSRKPYAGISHWFADGWVLTLRNLQRMSRNPELLVYTALQPVMLVLLFTYVFGGAIAVPVGTSYRELIVPGIMVQTLAFAAGTTSVGIADDLAKGLIDRFRSLPIARAAVLTGRTTAGLIQNSLVVCALAACGLAVGWRVHTGPFRTLAAFALVLLFAYAMSWIGALLGLSVSSPETANTAGFIWIFPLTFLSNVFVPTHTLPSWLRPVAEWNPLSATAQAVRHLFGNDTGVDVSSFPMRNAAATSLFWSLLILLVCVPLAVRKYRAAAN</sequence>
<dbReference type="Pfam" id="PF01061">
    <property type="entry name" value="ABC2_membrane"/>
    <property type="match status" value="1"/>
</dbReference>
<keyword evidence="6" id="KW-1003">Cell membrane</keyword>
<evidence type="ECO:0000256" key="5">
    <source>
        <dbReference type="ARBA" id="ARBA00023251"/>
    </source>
</evidence>
<dbReference type="PANTHER" id="PTHR43229">
    <property type="entry name" value="NODULATION PROTEIN J"/>
    <property type="match status" value="1"/>
</dbReference>
<dbReference type="PROSITE" id="PS51012">
    <property type="entry name" value="ABC_TM2"/>
    <property type="match status" value="1"/>
</dbReference>
<name>A0AB39PEP6_9ACTN</name>
<proteinExistence type="inferred from homology"/>
<keyword evidence="5" id="KW-0046">Antibiotic resistance</keyword>
<dbReference type="GO" id="GO:0046677">
    <property type="term" value="P:response to antibiotic"/>
    <property type="evidence" value="ECO:0007669"/>
    <property type="project" value="UniProtKB-KW"/>
</dbReference>
<feature type="transmembrane region" description="Helical" evidence="6">
    <location>
        <begin position="160"/>
        <end position="182"/>
    </location>
</feature>
<feature type="transmembrane region" description="Helical" evidence="6">
    <location>
        <begin position="189"/>
        <end position="209"/>
    </location>
</feature>
<dbReference type="InterPro" id="IPR047817">
    <property type="entry name" value="ABC2_TM_bact-type"/>
</dbReference>